<accession>A0A1W1IIR0</accession>
<dbReference type="CDD" id="cd16352">
    <property type="entry name" value="CheD"/>
    <property type="match status" value="1"/>
</dbReference>
<organism evidence="4 5">
    <name type="scientific">Trichococcus pasteurii</name>
    <dbReference type="NCBI Taxonomy" id="43064"/>
    <lineage>
        <taxon>Bacteria</taxon>
        <taxon>Bacillati</taxon>
        <taxon>Bacillota</taxon>
        <taxon>Bacilli</taxon>
        <taxon>Lactobacillales</taxon>
        <taxon>Carnobacteriaceae</taxon>
        <taxon>Trichococcus</taxon>
    </lineage>
</organism>
<protein>
    <recommendedName>
        <fullName evidence="3">Probable chemoreceptor glutamine deamidase CheD</fullName>
        <ecNumber evidence="3">3.5.1.44</ecNumber>
    </recommendedName>
</protein>
<proteinExistence type="inferred from homology"/>
<dbReference type="Proteomes" id="UP000195985">
    <property type="component" value="Unassembled WGS sequence"/>
</dbReference>
<dbReference type="STRING" id="43064.SAMN04488086_110106"/>
<keyword evidence="2 3" id="KW-0378">Hydrolase</keyword>
<sequence>MEKELKVGISDYKIGEAPQSLFTIGLGSCVGIAIYDPTTHVGGLSHIMLPDSSMFNGEKKIEKFADLAIPHMISELVKKTPKRRLVAKIAGGSSMFKNSLNTPQANIGLRNVAAVETILKEQGIPILANHTGGSMGRSMFFDLHTLQVKVRMGNREVFDL</sequence>
<comment type="similarity">
    <text evidence="3">Belongs to the CheD family.</text>
</comment>
<dbReference type="PANTHER" id="PTHR35147">
    <property type="entry name" value="CHEMORECEPTOR GLUTAMINE DEAMIDASE CHED-RELATED"/>
    <property type="match status" value="1"/>
</dbReference>
<dbReference type="PANTHER" id="PTHR35147:SF1">
    <property type="entry name" value="CHEMORECEPTOR GLUTAMINE DEAMIDASE CHED-RELATED"/>
    <property type="match status" value="1"/>
</dbReference>
<dbReference type="PROSITE" id="PS51257">
    <property type="entry name" value="PROKAR_LIPOPROTEIN"/>
    <property type="match status" value="1"/>
</dbReference>
<evidence type="ECO:0000313" key="5">
    <source>
        <dbReference type="Proteomes" id="UP000195985"/>
    </source>
</evidence>
<dbReference type="InterPro" id="IPR011324">
    <property type="entry name" value="Cytotoxic_necrot_fac-like_cat"/>
</dbReference>
<comment type="function">
    <text evidence="3">Probably deamidates glutamine residues to glutamate on methyl-accepting chemotaxis receptors (MCPs), playing an important role in chemotaxis.</text>
</comment>
<dbReference type="EC" id="3.5.1.44" evidence="3"/>
<evidence type="ECO:0000313" key="4">
    <source>
        <dbReference type="EMBL" id="SLM52825.1"/>
    </source>
</evidence>
<gene>
    <name evidence="3" type="primary">cheD</name>
    <name evidence="4" type="ORF">TPAS_2533</name>
</gene>
<name>A0A1W1IIR0_9LACT</name>
<evidence type="ECO:0000256" key="2">
    <source>
        <dbReference type="ARBA" id="ARBA00022801"/>
    </source>
</evidence>
<keyword evidence="4" id="KW-0675">Receptor</keyword>
<dbReference type="GO" id="GO:0006935">
    <property type="term" value="P:chemotaxis"/>
    <property type="evidence" value="ECO:0007669"/>
    <property type="project" value="UniProtKB-UniRule"/>
</dbReference>
<dbReference type="HAMAP" id="MF_01440">
    <property type="entry name" value="CheD"/>
    <property type="match status" value="1"/>
</dbReference>
<dbReference type="EMBL" id="FWEY01000009">
    <property type="protein sequence ID" value="SLM52825.1"/>
    <property type="molecule type" value="Genomic_DNA"/>
</dbReference>
<comment type="catalytic activity">
    <reaction evidence="3">
        <text>L-glutaminyl-[protein] + H2O = L-glutamyl-[protein] + NH4(+)</text>
        <dbReference type="Rhea" id="RHEA:16441"/>
        <dbReference type="Rhea" id="RHEA-COMP:10207"/>
        <dbReference type="Rhea" id="RHEA-COMP:10208"/>
        <dbReference type="ChEBI" id="CHEBI:15377"/>
        <dbReference type="ChEBI" id="CHEBI:28938"/>
        <dbReference type="ChEBI" id="CHEBI:29973"/>
        <dbReference type="ChEBI" id="CHEBI:30011"/>
        <dbReference type="EC" id="3.5.1.44"/>
    </reaction>
</comment>
<evidence type="ECO:0000256" key="3">
    <source>
        <dbReference type="HAMAP-Rule" id="MF_01440"/>
    </source>
</evidence>
<dbReference type="Gene3D" id="3.30.1330.200">
    <property type="match status" value="1"/>
</dbReference>
<dbReference type="GO" id="GO:0050568">
    <property type="term" value="F:protein-glutamine glutaminase activity"/>
    <property type="evidence" value="ECO:0007669"/>
    <property type="project" value="UniProtKB-UniRule"/>
</dbReference>
<reference evidence="5" key="1">
    <citation type="submission" date="2016-04" db="EMBL/GenBank/DDBJ databases">
        <authorList>
            <person name="Strepis N."/>
        </authorList>
    </citation>
    <scope>NUCLEOTIDE SEQUENCE [LARGE SCALE GENOMIC DNA]</scope>
</reference>
<evidence type="ECO:0000256" key="1">
    <source>
        <dbReference type="ARBA" id="ARBA00022500"/>
    </source>
</evidence>
<dbReference type="SUPFAM" id="SSF64438">
    <property type="entry name" value="CNF1/YfiH-like putative cysteine hydrolases"/>
    <property type="match status" value="1"/>
</dbReference>
<keyword evidence="1 3" id="KW-0145">Chemotaxis</keyword>
<dbReference type="InterPro" id="IPR005659">
    <property type="entry name" value="Chemorcpt_Glu_NH3ase_CheD"/>
</dbReference>
<dbReference type="AlphaFoldDB" id="A0A1W1IIR0"/>
<dbReference type="RefSeq" id="WP_086943568.1">
    <property type="nucleotide sequence ID" value="NZ_FONM01000010.1"/>
</dbReference>
<keyword evidence="5" id="KW-1185">Reference proteome</keyword>
<dbReference type="OrthoDB" id="9807202at2"/>
<dbReference type="Pfam" id="PF03975">
    <property type="entry name" value="CheD"/>
    <property type="match status" value="1"/>
</dbReference>
<dbReference type="InterPro" id="IPR038592">
    <property type="entry name" value="CheD-like_sf"/>
</dbReference>